<reference evidence="4 5" key="1">
    <citation type="submission" date="2020-08" db="EMBL/GenBank/DDBJ databases">
        <authorList>
            <person name="Koutsovoulos G."/>
            <person name="Danchin GJ E."/>
        </authorList>
    </citation>
    <scope>NUCLEOTIDE SEQUENCE [LARGE SCALE GENOMIC DNA]</scope>
</reference>
<evidence type="ECO:0000256" key="3">
    <source>
        <dbReference type="SAM" id="SignalP"/>
    </source>
</evidence>
<feature type="region of interest" description="Disordered" evidence="1">
    <location>
        <begin position="336"/>
        <end position="355"/>
    </location>
</feature>
<evidence type="ECO:0000313" key="5">
    <source>
        <dbReference type="Proteomes" id="UP000580250"/>
    </source>
</evidence>
<dbReference type="EMBL" id="CAJEWN010000309">
    <property type="protein sequence ID" value="CAD2177998.1"/>
    <property type="molecule type" value="Genomic_DNA"/>
</dbReference>
<keyword evidence="3" id="KW-0732">Signal</keyword>
<gene>
    <name evidence="4" type="ORF">MENT_LOCUS29907</name>
</gene>
<name>A0A6V7VUA0_MELEN</name>
<feature type="compositionally biased region" description="Acidic residues" evidence="1">
    <location>
        <begin position="342"/>
        <end position="354"/>
    </location>
</feature>
<comment type="caution">
    <text evidence="4">The sequence shown here is derived from an EMBL/GenBank/DDBJ whole genome shotgun (WGS) entry which is preliminary data.</text>
</comment>
<accession>A0A6V7VUA0</accession>
<dbReference type="AlphaFoldDB" id="A0A6V7VUA0"/>
<keyword evidence="2" id="KW-1133">Transmembrane helix</keyword>
<keyword evidence="2" id="KW-0472">Membrane</keyword>
<feature type="chain" id="PRO_5028406144" evidence="3">
    <location>
        <begin position="25"/>
        <end position="513"/>
    </location>
</feature>
<evidence type="ECO:0000313" key="4">
    <source>
        <dbReference type="EMBL" id="CAD2177998.1"/>
    </source>
</evidence>
<proteinExistence type="predicted"/>
<organism evidence="4 5">
    <name type="scientific">Meloidogyne enterolobii</name>
    <name type="common">Root-knot nematode worm</name>
    <name type="synonym">Meloidogyne mayaguensis</name>
    <dbReference type="NCBI Taxonomy" id="390850"/>
    <lineage>
        <taxon>Eukaryota</taxon>
        <taxon>Metazoa</taxon>
        <taxon>Ecdysozoa</taxon>
        <taxon>Nematoda</taxon>
        <taxon>Chromadorea</taxon>
        <taxon>Rhabditida</taxon>
        <taxon>Tylenchina</taxon>
        <taxon>Tylenchomorpha</taxon>
        <taxon>Tylenchoidea</taxon>
        <taxon>Meloidogynidae</taxon>
        <taxon>Meloidogyninae</taxon>
        <taxon>Meloidogyne</taxon>
    </lineage>
</organism>
<feature type="transmembrane region" description="Helical" evidence="2">
    <location>
        <begin position="369"/>
        <end position="397"/>
    </location>
</feature>
<dbReference type="Proteomes" id="UP000580250">
    <property type="component" value="Unassembled WGS sequence"/>
</dbReference>
<evidence type="ECO:0000256" key="2">
    <source>
        <dbReference type="SAM" id="Phobius"/>
    </source>
</evidence>
<feature type="region of interest" description="Disordered" evidence="1">
    <location>
        <begin position="404"/>
        <end position="434"/>
    </location>
</feature>
<protein>
    <submittedName>
        <fullName evidence="4">Uncharacterized protein</fullName>
    </submittedName>
</protein>
<keyword evidence="2" id="KW-0812">Transmembrane</keyword>
<evidence type="ECO:0000256" key="1">
    <source>
        <dbReference type="SAM" id="MobiDB-lite"/>
    </source>
</evidence>
<sequence length="513" mass="57176">MAFVSSVFRCIVVLLLLLGFGVHCGEVGLGKHVLDDGKIVELKDLTKIAKDDTDLERYRKLPGACDVTMDDGNIILSYTKNSKTTESGCSVDLVTKNKGQVLLEFVISNPVSLTECIMKGKDQIANLYIKFLFLKIYILFRISFSFSMNRSEFEKLKEGPSLGDNSDCSDVTACEGRCWNSTAFYSVKWLADENGDYIAVLHPVLDTTGNGIKIEFDDGFDKASSKILFRENQFRFSSAISESFETFSLDCYKKEKLGKVEEWKIEDKNYKNDQNFNHLFTFNIMPPKPIQDHWCKDDSTKPGCENDSHMQKCDKIFIKFDKEYFRMLVPDASFGQTTTTTTEEEETTDYDETTEVTSNSKTTVVASGLGTIAIVLITFGILLCVTIVIGILLWFFVCRGKNKKENEPNEEEYPPPTTTTTTKENSTIGGKKDSSTVVGTQYYEDLNEVGTVMGTQIGTSDLSKFKMGEGDVDGFSAKAGKVPDTLRSTNTVKDDPNVVNSRTGVAVPESIYG</sequence>
<feature type="signal peptide" evidence="3">
    <location>
        <begin position="1"/>
        <end position="24"/>
    </location>
</feature>